<name>A0A377HLB7_GRIHO</name>
<dbReference type="RefSeq" id="WP_115659560.1">
    <property type="nucleotide sequence ID" value="NZ_UGHD01000002.1"/>
</dbReference>
<organism evidence="1 2">
    <name type="scientific">Grimontia hollisae</name>
    <name type="common">Vibrio hollisae</name>
    <dbReference type="NCBI Taxonomy" id="673"/>
    <lineage>
        <taxon>Bacteria</taxon>
        <taxon>Pseudomonadati</taxon>
        <taxon>Pseudomonadota</taxon>
        <taxon>Gammaproteobacteria</taxon>
        <taxon>Vibrionales</taxon>
        <taxon>Vibrionaceae</taxon>
        <taxon>Grimontia</taxon>
    </lineage>
</organism>
<dbReference type="Proteomes" id="UP000254512">
    <property type="component" value="Unassembled WGS sequence"/>
</dbReference>
<reference evidence="1 2" key="1">
    <citation type="submission" date="2018-06" db="EMBL/GenBank/DDBJ databases">
        <authorList>
            <consortium name="Pathogen Informatics"/>
            <person name="Doyle S."/>
        </authorList>
    </citation>
    <scope>NUCLEOTIDE SEQUENCE [LARGE SCALE GENOMIC DNA]</scope>
    <source>
        <strain evidence="1 2">NCTC11645</strain>
    </source>
</reference>
<dbReference type="AlphaFoldDB" id="A0A377HLB7"/>
<evidence type="ECO:0000313" key="1">
    <source>
        <dbReference type="EMBL" id="STO56906.1"/>
    </source>
</evidence>
<protein>
    <recommendedName>
        <fullName evidence="3">Glycosyl transferases group 1</fullName>
    </recommendedName>
</protein>
<dbReference type="EMBL" id="UGHD01000002">
    <property type="protein sequence ID" value="STO56906.1"/>
    <property type="molecule type" value="Genomic_DNA"/>
</dbReference>
<gene>
    <name evidence="1" type="ORF">NCTC11645_01281</name>
</gene>
<dbReference type="SUPFAM" id="SSF53756">
    <property type="entry name" value="UDP-Glycosyltransferase/glycogen phosphorylase"/>
    <property type="match status" value="1"/>
</dbReference>
<evidence type="ECO:0000313" key="2">
    <source>
        <dbReference type="Proteomes" id="UP000254512"/>
    </source>
</evidence>
<accession>A0A377HLB7</accession>
<proteinExistence type="predicted"/>
<sequence>MSKILIVSRESIPKSNPAGLVAYRYASLFSKNNNIELISIIESGGNFYPEEYIDNNISIRNFVILNSKVRKLFVYINVFFYVLRKLYFDGFKTIITHTNPPYVHFYGLLSKLFTIGRVKWISSFTDPYSNSPFEKERFFSAGKIIRKIEELSTFKMSDNFIFVTETMRNFILQGDIKLYKKSIIIPFFYLSDMKKKIDNSKAALIKTDKVLNIVHPGPIYGNRDSSNLLKVLSKIHGVNLTVLGKVSNFNIDSIENVKIIPTVDYLDLLEIIHQSDFVIVIDSFFKTIKNPYMPSKVVDAMYMNKPIIGITDSGTELDLFLRNTGNISITNDENAIFNLLYSLYVPNFSYDSYSDIYINSYNKKIKWL</sequence>
<evidence type="ECO:0008006" key="3">
    <source>
        <dbReference type="Google" id="ProtNLM"/>
    </source>
</evidence>